<keyword evidence="4" id="KW-1185">Reference proteome</keyword>
<accession>A0AA42CX27</accession>
<name>A0AA42CX27_9GAMM</name>
<evidence type="ECO:0000256" key="1">
    <source>
        <dbReference type="SAM" id="Coils"/>
    </source>
</evidence>
<evidence type="ECO:0000256" key="2">
    <source>
        <dbReference type="SAM" id="MobiDB-lite"/>
    </source>
</evidence>
<comment type="caution">
    <text evidence="3">The sequence shown here is derived from an EMBL/GenBank/DDBJ whole genome shotgun (WGS) entry which is preliminary data.</text>
</comment>
<protein>
    <submittedName>
        <fullName evidence="3">Uncharacterized protein</fullName>
    </submittedName>
</protein>
<sequence>MRIIPDPEEKTATHRTSTRSSRTAASERRAGKSSPALWLALLAIGLAAGGGYWQHSQLEKTQTRLEQLTARLGIVDGVDNGAESIERRLVELSEAQRSTEAVVNRLDNDLDAYTSRQSQLATQQQLTEITNQRKQQHEALAQRVASLAHDQQMLQTGQVDQTKKVAQLVNSQDNRQKQQDMLLTRLSAQQQELENINNRLDALDGAMSKMPDISNQLSKQQQTVRDALSEQADRLETLAHQLAAQAGDIIALQAASEG</sequence>
<feature type="compositionally biased region" description="Low complexity" evidence="2">
    <location>
        <begin position="14"/>
        <end position="24"/>
    </location>
</feature>
<dbReference type="EMBL" id="JAPIVE010000001">
    <property type="protein sequence ID" value="MCX2523388.1"/>
    <property type="molecule type" value="Genomic_DNA"/>
</dbReference>
<evidence type="ECO:0000313" key="4">
    <source>
        <dbReference type="Proteomes" id="UP001165678"/>
    </source>
</evidence>
<gene>
    <name evidence="3" type="ORF">OQ287_03975</name>
</gene>
<dbReference type="RefSeq" id="WP_265895663.1">
    <property type="nucleotide sequence ID" value="NZ_JAPIVE010000001.1"/>
</dbReference>
<evidence type="ECO:0000313" key="3">
    <source>
        <dbReference type="EMBL" id="MCX2523388.1"/>
    </source>
</evidence>
<reference evidence="3" key="1">
    <citation type="submission" date="2022-11" db="EMBL/GenBank/DDBJ databases">
        <title>Larsenimonas rhizosphaerae sp. nov., isolated from a tidal mudflat.</title>
        <authorList>
            <person name="Lee S.D."/>
            <person name="Kim I.S."/>
        </authorList>
    </citation>
    <scope>NUCLEOTIDE SEQUENCE</scope>
    <source>
        <strain evidence="3">GH2-1</strain>
    </source>
</reference>
<dbReference type="AlphaFoldDB" id="A0AA42CX27"/>
<dbReference type="Proteomes" id="UP001165678">
    <property type="component" value="Unassembled WGS sequence"/>
</dbReference>
<keyword evidence="1" id="KW-0175">Coiled coil</keyword>
<proteinExistence type="predicted"/>
<feature type="compositionally biased region" description="Basic and acidic residues" evidence="2">
    <location>
        <begin position="1"/>
        <end position="12"/>
    </location>
</feature>
<feature type="coiled-coil region" evidence="1">
    <location>
        <begin position="179"/>
        <end position="245"/>
    </location>
</feature>
<feature type="region of interest" description="Disordered" evidence="2">
    <location>
        <begin position="1"/>
        <end position="29"/>
    </location>
</feature>
<organism evidence="3 4">
    <name type="scientific">Larsenimonas rhizosphaerae</name>
    <dbReference type="NCBI Taxonomy" id="2944682"/>
    <lineage>
        <taxon>Bacteria</taxon>
        <taxon>Pseudomonadati</taxon>
        <taxon>Pseudomonadota</taxon>
        <taxon>Gammaproteobacteria</taxon>
        <taxon>Oceanospirillales</taxon>
        <taxon>Halomonadaceae</taxon>
        <taxon>Larsenimonas</taxon>
    </lineage>
</organism>